<dbReference type="Proteomes" id="UP001320706">
    <property type="component" value="Unassembled WGS sequence"/>
</dbReference>
<dbReference type="EC" id="3.6.4.13" evidence="1"/>
<name>A0ACC3SDM2_9PEZI</name>
<keyword evidence="1" id="KW-0547">Nucleotide-binding</keyword>
<keyword evidence="2" id="KW-1185">Reference proteome</keyword>
<keyword evidence="1" id="KW-0067">ATP-binding</keyword>
<evidence type="ECO:0000313" key="1">
    <source>
        <dbReference type="EMBL" id="KAK8207984.1"/>
    </source>
</evidence>
<proteinExistence type="predicted"/>
<organism evidence="1 2">
    <name type="scientific">Zalaria obscura</name>
    <dbReference type="NCBI Taxonomy" id="2024903"/>
    <lineage>
        <taxon>Eukaryota</taxon>
        <taxon>Fungi</taxon>
        <taxon>Dikarya</taxon>
        <taxon>Ascomycota</taxon>
        <taxon>Pezizomycotina</taxon>
        <taxon>Dothideomycetes</taxon>
        <taxon>Dothideomycetidae</taxon>
        <taxon>Dothideales</taxon>
        <taxon>Zalariaceae</taxon>
        <taxon>Zalaria</taxon>
    </lineage>
</organism>
<comment type="caution">
    <text evidence="1">The sequence shown here is derived from an EMBL/GenBank/DDBJ whole genome shotgun (WGS) entry which is preliminary data.</text>
</comment>
<accession>A0ACC3SDM2</accession>
<evidence type="ECO:0000313" key="2">
    <source>
        <dbReference type="Proteomes" id="UP001320706"/>
    </source>
</evidence>
<dbReference type="EMBL" id="JAMKPW020000019">
    <property type="protein sequence ID" value="KAK8207984.1"/>
    <property type="molecule type" value="Genomic_DNA"/>
</dbReference>
<sequence>MRGQIDWRRSRVADLEKAPIVEQIEKDGGTFKKTWASFERKLFDRSGGSKSYEFNELQNAFRARGASGLEQRLKYEFYAHVLCTELTKSDLRNQEALADMRYPTEWFPATRKMLRTVHLHVGPTNSGKTYHALQRLEQANTGVYAGPLRLLAHEIYTRLNAKGKRCILVTGDDRRTPDDSFVADMASCTVEMMPMSKVMDVAVIDEMQMIANSERGWAWTQALLGVQAKELHLCGEARTVPLIKEICAAIGDEVVVHDDAIGMGLNLSIKRVIFESATKFDGYVRRPLAIADIKQIGGRAGRYRTAHQDNASAEASATSENVAEQSLAAAKGEDAPNPDKAKRAPARDPNDPSMGMVTTLERFDFPMIEAAMKSEPEPIKTAGIYPPSAVVEKFASYFPPYTPFSFILQRMNELAKVNNRYHICGLKDQLYIADLIEPVKQLTVNDRLIFTACPAGTSGDELNRLLVPALARCVEQQGGGALLDIEEMPLEVLEEELSPRRDYLRRLEMLHKGLTLYLWLSYRFAGIFTTRPLAFHVKSLVEEKIEKVLNTMSFTEGQRRKIAAQREKMLLETMRSEAMAQAEDAAAAEDVDGREPSGEVTPGDRFGGEADTEYMEPIDVEESDEKTSQTARDTITAGLEAEAGAEAEDKGSVSSFAAWRQAQMHLRDEDEGAWDRELTVQSESPLLRKQGVDVDRPLEVGQELEIDEMDEDLYLDDLEDVEDPTISEADAPKEDDQSERSSAPVEGDNAAEADDSVAPNRAQSGA</sequence>
<keyword evidence="1" id="KW-0378">Hydrolase</keyword>
<gene>
    <name evidence="1" type="primary">SUV3</name>
    <name evidence="1" type="ORF">M8818_004022</name>
</gene>
<keyword evidence="1" id="KW-0347">Helicase</keyword>
<reference evidence="1" key="1">
    <citation type="submission" date="2024-02" db="EMBL/GenBank/DDBJ databases">
        <title>Metagenome Assembled Genome of Zalaria obscura JY119.</title>
        <authorList>
            <person name="Vighnesh L."/>
            <person name="Jagadeeshwari U."/>
            <person name="Venkata Ramana C."/>
            <person name="Sasikala C."/>
        </authorList>
    </citation>
    <scope>NUCLEOTIDE SEQUENCE</scope>
    <source>
        <strain evidence="1">JY119</strain>
    </source>
</reference>
<protein>
    <submittedName>
        <fullName evidence="1">RNA helicase</fullName>
        <ecNumber evidence="1">3.6.4.13</ecNumber>
    </submittedName>
</protein>